<name>A0AAV2T9X0_CALDB</name>
<dbReference type="SUPFAM" id="SSF47862">
    <property type="entry name" value="Saposin"/>
    <property type="match status" value="1"/>
</dbReference>
<proteinExistence type="predicted"/>
<sequence length="266" mass="29509">MPALHVIYCLPAAPFYTVSGPAAKQRALPTTEMNILDMKKTAVMYNTLIMPHRDLSRMLPSGGEASAYLRTCGYATLQGRSQSALDGEFPSMKSHIAIMRRSQGHDSATFSDFTIPILSLTPERTSALSSSGVTLDLVLISKFSFPPNFKRTIIPPLSSIRLPELNIMRCILLFALIGVVVSATIDAPVNFDKCDVCMANYDTLKSIYETGATAAEMRRLINDRCLLWGRFSSLCESMLNNVVHQMEIGQSISDPYTACRRFNYCW</sequence>
<gene>
    <name evidence="1" type="ORF">CDAUBV1_LOCUS7500</name>
</gene>
<dbReference type="AlphaFoldDB" id="A0AAV2T9X0"/>
<evidence type="ECO:0000313" key="2">
    <source>
        <dbReference type="Proteomes" id="UP001497525"/>
    </source>
</evidence>
<evidence type="ECO:0008006" key="3">
    <source>
        <dbReference type="Google" id="ProtNLM"/>
    </source>
</evidence>
<dbReference type="InterPro" id="IPR011001">
    <property type="entry name" value="Saposin-like"/>
</dbReference>
<accession>A0AAV2T9X0</accession>
<dbReference type="EMBL" id="CAXLJL010000190">
    <property type="protein sequence ID" value="CAL5134292.1"/>
    <property type="molecule type" value="Genomic_DNA"/>
</dbReference>
<comment type="caution">
    <text evidence="1">The sequence shown here is derived from an EMBL/GenBank/DDBJ whole genome shotgun (WGS) entry which is preliminary data.</text>
</comment>
<organism evidence="1 2">
    <name type="scientific">Calicophoron daubneyi</name>
    <name type="common">Rumen fluke</name>
    <name type="synonym">Paramphistomum daubneyi</name>
    <dbReference type="NCBI Taxonomy" id="300641"/>
    <lineage>
        <taxon>Eukaryota</taxon>
        <taxon>Metazoa</taxon>
        <taxon>Spiralia</taxon>
        <taxon>Lophotrochozoa</taxon>
        <taxon>Platyhelminthes</taxon>
        <taxon>Trematoda</taxon>
        <taxon>Digenea</taxon>
        <taxon>Plagiorchiida</taxon>
        <taxon>Pronocephalata</taxon>
        <taxon>Paramphistomoidea</taxon>
        <taxon>Paramphistomidae</taxon>
        <taxon>Calicophoron</taxon>
    </lineage>
</organism>
<protein>
    <recommendedName>
        <fullName evidence="3">Saposin B-type domain-containing protein</fullName>
    </recommendedName>
</protein>
<reference evidence="1" key="1">
    <citation type="submission" date="2024-06" db="EMBL/GenBank/DDBJ databases">
        <authorList>
            <person name="Liu X."/>
            <person name="Lenzi L."/>
            <person name="Haldenby T S."/>
            <person name="Uol C."/>
        </authorList>
    </citation>
    <scope>NUCLEOTIDE SEQUENCE</scope>
</reference>
<evidence type="ECO:0000313" key="1">
    <source>
        <dbReference type="EMBL" id="CAL5134292.1"/>
    </source>
</evidence>
<dbReference type="Proteomes" id="UP001497525">
    <property type="component" value="Unassembled WGS sequence"/>
</dbReference>